<evidence type="ECO:0000259" key="2">
    <source>
        <dbReference type="Pfam" id="PF13579"/>
    </source>
</evidence>
<dbReference type="Pfam" id="PF13579">
    <property type="entry name" value="Glyco_trans_4_4"/>
    <property type="match status" value="1"/>
</dbReference>
<reference evidence="3 4" key="1">
    <citation type="journal article" date="2016" name="Nat. Commun.">
        <title>Thousands of microbial genomes shed light on interconnected biogeochemical processes in an aquifer system.</title>
        <authorList>
            <person name="Anantharaman K."/>
            <person name="Brown C.T."/>
            <person name="Hug L.A."/>
            <person name="Sharon I."/>
            <person name="Castelle C.J."/>
            <person name="Probst A.J."/>
            <person name="Thomas B.C."/>
            <person name="Singh A."/>
            <person name="Wilkins M.J."/>
            <person name="Karaoz U."/>
            <person name="Brodie E.L."/>
            <person name="Williams K.H."/>
            <person name="Hubbard S.S."/>
            <person name="Banfield J.F."/>
        </authorList>
    </citation>
    <scope>NUCLEOTIDE SEQUENCE [LARGE SCALE GENOMIC DNA]</scope>
</reference>
<gene>
    <name evidence="3" type="ORF">A3H64_00930</name>
</gene>
<name>A0A1G2H3H3_9BACT</name>
<comment type="caution">
    <text evidence="3">The sequence shown here is derived from an EMBL/GenBank/DDBJ whole genome shotgun (WGS) entry which is preliminary data.</text>
</comment>
<sequence>MKVLMISSDPKILEDTAVAKRIEEYRKLVDELYTVVIAGRYNMFAFFRAYREGSKILRSHGATDFLITAQDPAERWLVGWLLSRRFHVPLEVQIHTDLKSPYVLKESLKNRIRFLIARILLPRVSCVRVVSRRIQQSLVAWLPRVATKITILPVYVDVERFQKLHRIEEQGVFRFLVVSRLTREKNVKLAIDAFAEVHAEFPHTNLVILGDGPERRWLEAQVSKHDLTKGSVSFVGWQEDVARHFQYAGCYLLTSNYEGYGRTVAEALATGVPVIMTDVGVAGDIVQNEKSGLIVPVGNKSELVKAMRRVVEDSYLRRVLTENGRKAVENFQSKKEYLEAYKRMWHTCNKKSA</sequence>
<feature type="domain" description="Glycosyl transferase family 1" evidence="1">
    <location>
        <begin position="173"/>
        <end position="326"/>
    </location>
</feature>
<proteinExistence type="predicted"/>
<dbReference type="Gene3D" id="3.40.50.2000">
    <property type="entry name" value="Glycogen Phosphorylase B"/>
    <property type="match status" value="2"/>
</dbReference>
<dbReference type="InterPro" id="IPR028098">
    <property type="entry name" value="Glyco_trans_4-like_N"/>
</dbReference>
<dbReference type="Pfam" id="PF00534">
    <property type="entry name" value="Glycos_transf_1"/>
    <property type="match status" value="1"/>
</dbReference>
<evidence type="ECO:0000259" key="1">
    <source>
        <dbReference type="Pfam" id="PF00534"/>
    </source>
</evidence>
<evidence type="ECO:0000313" key="4">
    <source>
        <dbReference type="Proteomes" id="UP000178186"/>
    </source>
</evidence>
<dbReference type="PANTHER" id="PTHR45947:SF3">
    <property type="entry name" value="SULFOQUINOVOSYL TRANSFERASE SQD2"/>
    <property type="match status" value="1"/>
</dbReference>
<dbReference type="InterPro" id="IPR050194">
    <property type="entry name" value="Glycosyltransferase_grp1"/>
</dbReference>
<dbReference type="STRING" id="1802128.A3H64_00930"/>
<evidence type="ECO:0000313" key="3">
    <source>
        <dbReference type="EMBL" id="OGZ56528.1"/>
    </source>
</evidence>
<dbReference type="SUPFAM" id="SSF53756">
    <property type="entry name" value="UDP-Glycosyltransferase/glycogen phosphorylase"/>
    <property type="match status" value="1"/>
</dbReference>
<organism evidence="3 4">
    <name type="scientific">Candidatus Ryanbacteria bacterium RIFCSPLOWO2_02_FULL_45_11c</name>
    <dbReference type="NCBI Taxonomy" id="1802128"/>
    <lineage>
        <taxon>Bacteria</taxon>
        <taxon>Candidatus Ryaniibacteriota</taxon>
    </lineage>
</organism>
<dbReference type="InterPro" id="IPR001296">
    <property type="entry name" value="Glyco_trans_1"/>
</dbReference>
<dbReference type="GO" id="GO:0016757">
    <property type="term" value="F:glycosyltransferase activity"/>
    <property type="evidence" value="ECO:0007669"/>
    <property type="project" value="InterPro"/>
</dbReference>
<dbReference type="PANTHER" id="PTHR45947">
    <property type="entry name" value="SULFOQUINOVOSYL TRANSFERASE SQD2"/>
    <property type="match status" value="1"/>
</dbReference>
<feature type="domain" description="Glycosyltransferase subfamily 4-like N-terminal" evidence="2">
    <location>
        <begin position="47"/>
        <end position="153"/>
    </location>
</feature>
<protein>
    <submittedName>
        <fullName evidence="3">Uncharacterized protein</fullName>
    </submittedName>
</protein>
<dbReference type="CDD" id="cd03811">
    <property type="entry name" value="GT4_GT28_WabH-like"/>
    <property type="match status" value="1"/>
</dbReference>
<dbReference type="AlphaFoldDB" id="A0A1G2H3H3"/>
<dbReference type="Proteomes" id="UP000178186">
    <property type="component" value="Unassembled WGS sequence"/>
</dbReference>
<accession>A0A1G2H3H3</accession>
<dbReference type="EMBL" id="MHNY01000010">
    <property type="protein sequence ID" value="OGZ56528.1"/>
    <property type="molecule type" value="Genomic_DNA"/>
</dbReference>